<feature type="domain" description="Cytochrome C biogenesis protein transmembrane" evidence="8">
    <location>
        <begin position="11"/>
        <end position="219"/>
    </location>
</feature>
<dbReference type="Proteomes" id="UP000545507">
    <property type="component" value="Unassembled WGS sequence"/>
</dbReference>
<feature type="transmembrane region" description="Helical" evidence="7">
    <location>
        <begin position="204"/>
        <end position="221"/>
    </location>
</feature>
<protein>
    <submittedName>
        <fullName evidence="9">Cytochrome c biogenesis protein CcdA</fullName>
    </submittedName>
</protein>
<evidence type="ECO:0000256" key="5">
    <source>
        <dbReference type="ARBA" id="ARBA00022989"/>
    </source>
</evidence>
<evidence type="ECO:0000256" key="1">
    <source>
        <dbReference type="ARBA" id="ARBA00004141"/>
    </source>
</evidence>
<keyword evidence="6 7" id="KW-0472">Membrane</keyword>
<evidence type="ECO:0000256" key="3">
    <source>
        <dbReference type="ARBA" id="ARBA00022692"/>
    </source>
</evidence>
<dbReference type="GO" id="GO:0016020">
    <property type="term" value="C:membrane"/>
    <property type="evidence" value="ECO:0007669"/>
    <property type="project" value="UniProtKB-SubCell"/>
</dbReference>
<gene>
    <name evidence="9" type="ORF">F3K02_18495</name>
</gene>
<evidence type="ECO:0000313" key="9">
    <source>
        <dbReference type="EMBL" id="NWF47226.1"/>
    </source>
</evidence>
<dbReference type="GO" id="GO:0017004">
    <property type="term" value="P:cytochrome complex assembly"/>
    <property type="evidence" value="ECO:0007669"/>
    <property type="project" value="UniProtKB-KW"/>
</dbReference>
<evidence type="ECO:0000256" key="6">
    <source>
        <dbReference type="ARBA" id="ARBA00023136"/>
    </source>
</evidence>
<dbReference type="RefSeq" id="WP_177137111.1">
    <property type="nucleotide sequence ID" value="NZ_VYGV01000016.1"/>
</dbReference>
<evidence type="ECO:0000256" key="7">
    <source>
        <dbReference type="SAM" id="Phobius"/>
    </source>
</evidence>
<comment type="similarity">
    <text evidence="2">Belongs to the DsbD family.</text>
</comment>
<name>A0A7Y8GYI2_9BURK</name>
<evidence type="ECO:0000259" key="8">
    <source>
        <dbReference type="Pfam" id="PF02683"/>
    </source>
</evidence>
<comment type="caution">
    <text evidence="9">The sequence shown here is derived from an EMBL/GenBank/DDBJ whole genome shotgun (WGS) entry which is preliminary data.</text>
</comment>
<accession>A0A7Y8GYI2</accession>
<evidence type="ECO:0000313" key="10">
    <source>
        <dbReference type="Proteomes" id="UP000545507"/>
    </source>
</evidence>
<keyword evidence="3 7" id="KW-0812">Transmembrane</keyword>
<proteinExistence type="inferred from homology"/>
<feature type="transmembrane region" description="Helical" evidence="7">
    <location>
        <begin position="79"/>
        <end position="98"/>
    </location>
</feature>
<feature type="transmembrane region" description="Helical" evidence="7">
    <location>
        <begin position="12"/>
        <end position="34"/>
    </location>
</feature>
<feature type="transmembrane region" description="Helical" evidence="7">
    <location>
        <begin position="46"/>
        <end position="67"/>
    </location>
</feature>
<dbReference type="EMBL" id="VYGV01000016">
    <property type="protein sequence ID" value="NWF47226.1"/>
    <property type="molecule type" value="Genomic_DNA"/>
</dbReference>
<keyword evidence="10" id="KW-1185">Reference proteome</keyword>
<keyword evidence="5 7" id="KW-1133">Transmembrane helix</keyword>
<evidence type="ECO:0000256" key="2">
    <source>
        <dbReference type="ARBA" id="ARBA00006143"/>
    </source>
</evidence>
<dbReference type="InterPro" id="IPR003834">
    <property type="entry name" value="Cyt_c_assmbl_TM_dom"/>
</dbReference>
<feature type="transmembrane region" description="Helical" evidence="7">
    <location>
        <begin position="119"/>
        <end position="139"/>
    </location>
</feature>
<organism evidence="9 10">
    <name type="scientific">Hydrogenophaga aromaticivorans</name>
    <dbReference type="NCBI Taxonomy" id="2610898"/>
    <lineage>
        <taxon>Bacteria</taxon>
        <taxon>Pseudomonadati</taxon>
        <taxon>Pseudomonadota</taxon>
        <taxon>Betaproteobacteria</taxon>
        <taxon>Burkholderiales</taxon>
        <taxon>Comamonadaceae</taxon>
        <taxon>Hydrogenophaga</taxon>
    </lineage>
</organism>
<reference evidence="9 10" key="1">
    <citation type="submission" date="2019-09" db="EMBL/GenBank/DDBJ databases">
        <title>Hydrogenophaga aromatica sp. nov., isolated from a para-xylene-degrading enrichment culture.</title>
        <authorList>
            <person name="Tancsics A."/>
            <person name="Banerjee S."/>
        </authorList>
    </citation>
    <scope>NUCLEOTIDE SEQUENCE [LARGE SCALE GENOMIC DNA]</scope>
    <source>
        <strain evidence="9 10">D2P1</strain>
    </source>
</reference>
<sequence>MSALVSLPQLGFSLAAGGLTTLSPCVFPMLPLVVGGALQGNRLGPVAMGLGMIASFAGIGMLLGALGPALGIDGDSVRIAGAAMLIAFAVVMLVPALGERFTRWMLPLANSAHAASSGIQGGSLTGAFLLGGVLGLVWSPCSGPLLGSALTLVASEGGLARGGLILGVFGLGAAIPLVAVAYASRSGFNRVRDWVMARIERLRHAFAVLLGLLGVAILMGWDKRLEALFVRWMPDAWVNLTVGI</sequence>
<evidence type="ECO:0000256" key="4">
    <source>
        <dbReference type="ARBA" id="ARBA00022748"/>
    </source>
</evidence>
<dbReference type="Pfam" id="PF02683">
    <property type="entry name" value="DsbD_TM"/>
    <property type="match status" value="1"/>
</dbReference>
<keyword evidence="4" id="KW-0201">Cytochrome c-type biogenesis</keyword>
<dbReference type="InterPro" id="IPR051790">
    <property type="entry name" value="Cytochrome_c-biogenesis_DsbD"/>
</dbReference>
<dbReference type="AlphaFoldDB" id="A0A7Y8GYI2"/>
<dbReference type="PANTHER" id="PTHR31272">
    <property type="entry name" value="CYTOCHROME C-TYPE BIOGENESIS PROTEIN HI_1454-RELATED"/>
    <property type="match status" value="1"/>
</dbReference>
<feature type="transmembrane region" description="Helical" evidence="7">
    <location>
        <begin position="159"/>
        <end position="183"/>
    </location>
</feature>
<comment type="subcellular location">
    <subcellularLocation>
        <location evidence="1">Membrane</location>
        <topology evidence="1">Multi-pass membrane protein</topology>
    </subcellularLocation>
</comment>
<dbReference type="PANTHER" id="PTHR31272:SF9">
    <property type="entry name" value="BLL1027 PROTEIN"/>
    <property type="match status" value="1"/>
</dbReference>